<dbReference type="KEGG" id="spib:G8759_22195"/>
<dbReference type="InterPro" id="IPR006015">
    <property type="entry name" value="Universal_stress_UspA"/>
</dbReference>
<keyword evidence="4" id="KW-1185">Reference proteome</keyword>
<dbReference type="InterPro" id="IPR006016">
    <property type="entry name" value="UspA"/>
</dbReference>
<comment type="similarity">
    <text evidence="1">Belongs to the universal stress protein A family.</text>
</comment>
<protein>
    <submittedName>
        <fullName evidence="3">Universal stress protein</fullName>
    </submittedName>
</protein>
<dbReference type="AlphaFoldDB" id="A0A6G9AS39"/>
<evidence type="ECO:0000313" key="3">
    <source>
        <dbReference type="EMBL" id="QIP15139.1"/>
    </source>
</evidence>
<evidence type="ECO:0000259" key="2">
    <source>
        <dbReference type="Pfam" id="PF00582"/>
    </source>
</evidence>
<feature type="domain" description="UspA" evidence="2">
    <location>
        <begin position="217"/>
        <end position="274"/>
    </location>
</feature>
<sequence length="275" mass="30503">MNTIVVPTDLGPETDIALSVAVDLARTYRSTILLLHSVVYPIPMPIYAEATTTTVGRTVEDYQEIEREAKARLEQFAANSQYKNVTIVPTLLTNGQGLIHNVTDAPADLIVMTSEGASGLEEWLVGSNAESIVRFAHCPVLILKKPISHFQPENIVYAIDVDDRLKADRHYPFQMGEHGLRQFLYVLTPTDSRVPEGIRDWVNGYATGKGITEFTCTIRKAKDVPEGIIDYADEVNADLIVLFTHGYKGLRHFLSGSVAEDVLNHTARPVLVMRV</sequence>
<feature type="domain" description="UspA" evidence="2">
    <location>
        <begin position="2"/>
        <end position="144"/>
    </location>
</feature>
<proteinExistence type="inferred from homology"/>
<dbReference type="Pfam" id="PF00582">
    <property type="entry name" value="Usp"/>
    <property type="match status" value="2"/>
</dbReference>
<dbReference type="PANTHER" id="PTHR46268:SF6">
    <property type="entry name" value="UNIVERSAL STRESS PROTEIN UP12"/>
    <property type="match status" value="1"/>
</dbReference>
<dbReference type="InterPro" id="IPR014729">
    <property type="entry name" value="Rossmann-like_a/b/a_fold"/>
</dbReference>
<organism evidence="3 4">
    <name type="scientific">Spirosoma aureum</name>
    <dbReference type="NCBI Taxonomy" id="2692134"/>
    <lineage>
        <taxon>Bacteria</taxon>
        <taxon>Pseudomonadati</taxon>
        <taxon>Bacteroidota</taxon>
        <taxon>Cytophagia</taxon>
        <taxon>Cytophagales</taxon>
        <taxon>Cytophagaceae</taxon>
        <taxon>Spirosoma</taxon>
    </lineage>
</organism>
<dbReference type="CDD" id="cd00293">
    <property type="entry name" value="USP-like"/>
    <property type="match status" value="1"/>
</dbReference>
<evidence type="ECO:0000256" key="1">
    <source>
        <dbReference type="ARBA" id="ARBA00008791"/>
    </source>
</evidence>
<dbReference type="Proteomes" id="UP000501802">
    <property type="component" value="Chromosome"/>
</dbReference>
<reference evidence="3 4" key="1">
    <citation type="submission" date="2020-03" db="EMBL/GenBank/DDBJ databases">
        <authorList>
            <person name="Kim M.K."/>
        </authorList>
    </citation>
    <scope>NUCLEOTIDE SEQUENCE [LARGE SCALE GENOMIC DNA]</scope>
    <source>
        <strain evidence="3 4">BT328</strain>
    </source>
</reference>
<dbReference type="SUPFAM" id="SSF52402">
    <property type="entry name" value="Adenine nucleotide alpha hydrolases-like"/>
    <property type="match status" value="2"/>
</dbReference>
<dbReference type="PANTHER" id="PTHR46268">
    <property type="entry name" value="STRESS RESPONSE PROTEIN NHAX"/>
    <property type="match status" value="1"/>
</dbReference>
<dbReference type="PRINTS" id="PR01438">
    <property type="entry name" value="UNVRSLSTRESS"/>
</dbReference>
<evidence type="ECO:0000313" key="4">
    <source>
        <dbReference type="Proteomes" id="UP000501802"/>
    </source>
</evidence>
<dbReference type="Gene3D" id="3.40.50.620">
    <property type="entry name" value="HUPs"/>
    <property type="match status" value="2"/>
</dbReference>
<gene>
    <name evidence="3" type="ORF">G8759_22195</name>
</gene>
<accession>A0A6G9AS39</accession>
<dbReference type="EMBL" id="CP050063">
    <property type="protein sequence ID" value="QIP15139.1"/>
    <property type="molecule type" value="Genomic_DNA"/>
</dbReference>
<name>A0A6G9AS39_9BACT</name>
<dbReference type="RefSeq" id="WP_167212600.1">
    <property type="nucleotide sequence ID" value="NZ_CP050063.1"/>
</dbReference>